<feature type="compositionally biased region" description="Basic residues" evidence="1">
    <location>
        <begin position="164"/>
        <end position="174"/>
    </location>
</feature>
<feature type="compositionally biased region" description="Low complexity" evidence="1">
    <location>
        <begin position="116"/>
        <end position="130"/>
    </location>
</feature>
<feature type="signal peptide" evidence="2">
    <location>
        <begin position="1"/>
        <end position="22"/>
    </location>
</feature>
<comment type="caution">
    <text evidence="3">The sequence shown here is derived from an EMBL/GenBank/DDBJ whole genome shotgun (WGS) entry which is preliminary data.</text>
</comment>
<dbReference type="AlphaFoldDB" id="A0A8J8WE56"/>
<feature type="chain" id="PRO_5035222362" evidence="2">
    <location>
        <begin position="23"/>
        <end position="218"/>
    </location>
</feature>
<evidence type="ECO:0000313" key="4">
    <source>
        <dbReference type="Proteomes" id="UP000770661"/>
    </source>
</evidence>
<name>A0A8J8WE56_CHIOP</name>
<keyword evidence="2" id="KW-0732">Signal</keyword>
<proteinExistence type="predicted"/>
<accession>A0A8J8WE56</accession>
<sequence length="218" mass="24757">MPLSRYWLLGVFVALLGIPCDASSNGHYGTHPHYLPRAREGRVSHHQGWQSHRRAPHRLTSQLHPRWPQGTPWMPPASLGDHKTHAALFVTAPRQPDTSGRPQVSSHPSMNRRRLSPAADTRSRSPASSSGVSQLHRARRGRRRGRQQWTWPRRLITASGTTRSRPRTTGRRQNCRNGKVWRGGTCVCPYLSTWDAEGNECKCIYGTYRHASGYCHNY</sequence>
<gene>
    <name evidence="3" type="ORF">GWK47_000268</name>
</gene>
<reference evidence="3" key="1">
    <citation type="submission" date="2020-07" db="EMBL/GenBank/DDBJ databases">
        <title>The High-quality genome of the commercially important snow crab, Chionoecetes opilio.</title>
        <authorList>
            <person name="Jeong J.-H."/>
            <person name="Ryu S."/>
        </authorList>
    </citation>
    <scope>NUCLEOTIDE SEQUENCE</scope>
    <source>
        <strain evidence="3">MADBK_172401_WGS</strain>
        <tissue evidence="3">Digestive gland</tissue>
    </source>
</reference>
<evidence type="ECO:0000256" key="1">
    <source>
        <dbReference type="SAM" id="MobiDB-lite"/>
    </source>
</evidence>
<protein>
    <submittedName>
        <fullName evidence="3">Uncharacterized protein</fullName>
    </submittedName>
</protein>
<feature type="compositionally biased region" description="Polar residues" evidence="1">
    <location>
        <begin position="96"/>
        <end position="109"/>
    </location>
</feature>
<evidence type="ECO:0000256" key="2">
    <source>
        <dbReference type="SAM" id="SignalP"/>
    </source>
</evidence>
<organism evidence="3 4">
    <name type="scientific">Chionoecetes opilio</name>
    <name type="common">Atlantic snow crab</name>
    <name type="synonym">Cancer opilio</name>
    <dbReference type="NCBI Taxonomy" id="41210"/>
    <lineage>
        <taxon>Eukaryota</taxon>
        <taxon>Metazoa</taxon>
        <taxon>Ecdysozoa</taxon>
        <taxon>Arthropoda</taxon>
        <taxon>Crustacea</taxon>
        <taxon>Multicrustacea</taxon>
        <taxon>Malacostraca</taxon>
        <taxon>Eumalacostraca</taxon>
        <taxon>Eucarida</taxon>
        <taxon>Decapoda</taxon>
        <taxon>Pleocyemata</taxon>
        <taxon>Brachyura</taxon>
        <taxon>Eubrachyura</taxon>
        <taxon>Majoidea</taxon>
        <taxon>Majidae</taxon>
        <taxon>Chionoecetes</taxon>
    </lineage>
</organism>
<evidence type="ECO:0000313" key="3">
    <source>
        <dbReference type="EMBL" id="KAG0694207.1"/>
    </source>
</evidence>
<feature type="region of interest" description="Disordered" evidence="1">
    <location>
        <begin position="93"/>
        <end position="175"/>
    </location>
</feature>
<dbReference type="OrthoDB" id="6329352at2759"/>
<dbReference type="EMBL" id="JACEEZ010026182">
    <property type="protein sequence ID" value="KAG0694207.1"/>
    <property type="molecule type" value="Genomic_DNA"/>
</dbReference>
<feature type="compositionally biased region" description="Basic residues" evidence="1">
    <location>
        <begin position="136"/>
        <end position="146"/>
    </location>
</feature>
<dbReference type="Proteomes" id="UP000770661">
    <property type="component" value="Unassembled WGS sequence"/>
</dbReference>
<keyword evidence="4" id="KW-1185">Reference proteome</keyword>
<feature type="compositionally biased region" description="Low complexity" evidence="1">
    <location>
        <begin position="147"/>
        <end position="163"/>
    </location>
</feature>